<gene>
    <name evidence="6" type="primary">rpoB</name>
    <name evidence="16" type="ORF">BU251_03055</name>
</gene>
<comment type="similarity">
    <text evidence="6 7">Belongs to the RNA polymerase beta chain family.</text>
</comment>
<evidence type="ECO:0000313" key="16">
    <source>
        <dbReference type="EMBL" id="QAT16782.1"/>
    </source>
</evidence>
<dbReference type="NCBIfam" id="NF001616">
    <property type="entry name" value="PRK00405.1"/>
    <property type="match status" value="1"/>
</dbReference>
<dbReference type="Gene3D" id="3.90.1100.10">
    <property type="match status" value="1"/>
</dbReference>
<evidence type="ECO:0000256" key="2">
    <source>
        <dbReference type="ARBA" id="ARBA00022679"/>
    </source>
</evidence>
<evidence type="ECO:0000313" key="17">
    <source>
        <dbReference type="Proteomes" id="UP000287243"/>
    </source>
</evidence>
<feature type="coiled-coil region" evidence="9">
    <location>
        <begin position="852"/>
        <end position="883"/>
    </location>
</feature>
<dbReference type="InterPro" id="IPR007642">
    <property type="entry name" value="RNA_pol_Rpb2_2"/>
</dbReference>
<dbReference type="InterPro" id="IPR007120">
    <property type="entry name" value="DNA-dir_RNAP_su2_dom"/>
</dbReference>
<keyword evidence="9" id="KW-0175">Coiled coil</keyword>
<evidence type="ECO:0000256" key="5">
    <source>
        <dbReference type="ARBA" id="ARBA00048552"/>
    </source>
</evidence>
<dbReference type="InterPro" id="IPR007645">
    <property type="entry name" value="RNA_pol_Rpb2_3"/>
</dbReference>
<dbReference type="GO" id="GO:0000428">
    <property type="term" value="C:DNA-directed RNA polymerase complex"/>
    <property type="evidence" value="ECO:0007669"/>
    <property type="project" value="UniProtKB-KW"/>
</dbReference>
<comment type="catalytic activity">
    <reaction evidence="5 6 8">
        <text>RNA(n) + a ribonucleoside 5'-triphosphate = RNA(n+1) + diphosphate</text>
        <dbReference type="Rhea" id="RHEA:21248"/>
        <dbReference type="Rhea" id="RHEA-COMP:14527"/>
        <dbReference type="Rhea" id="RHEA-COMP:17342"/>
        <dbReference type="ChEBI" id="CHEBI:33019"/>
        <dbReference type="ChEBI" id="CHEBI:61557"/>
        <dbReference type="ChEBI" id="CHEBI:140395"/>
        <dbReference type="EC" id="2.7.7.6"/>
    </reaction>
</comment>
<evidence type="ECO:0000259" key="14">
    <source>
        <dbReference type="Pfam" id="PF04565"/>
    </source>
</evidence>
<keyword evidence="17" id="KW-1185">Reference proteome</keyword>
<dbReference type="Pfam" id="PF04563">
    <property type="entry name" value="RNA_pol_Rpb2_1"/>
    <property type="match status" value="1"/>
</dbReference>
<evidence type="ECO:0000259" key="11">
    <source>
        <dbReference type="Pfam" id="PF04560"/>
    </source>
</evidence>
<dbReference type="InterPro" id="IPR015712">
    <property type="entry name" value="DNA-dir_RNA_pol_su2"/>
</dbReference>
<dbReference type="InterPro" id="IPR014724">
    <property type="entry name" value="RNA_pol_RPB2_OB-fold"/>
</dbReference>
<comment type="subunit">
    <text evidence="6 8">The RNAP catalytic core consists of 2 alpha, 1 beta, 1 beta' and 1 omega subunit. When a sigma factor is associated with the core the holoenzyme is formed, which can initiate transcription.</text>
</comment>
<organism evidence="16 17">
    <name type="scientific">Velamenicoccus archaeovorus</name>
    <dbReference type="NCBI Taxonomy" id="1930593"/>
    <lineage>
        <taxon>Bacteria</taxon>
        <taxon>Pseudomonadati</taxon>
        <taxon>Candidatus Omnitrophota</taxon>
        <taxon>Candidatus Velamenicoccus</taxon>
    </lineage>
</organism>
<dbReference type="InterPro" id="IPR037034">
    <property type="entry name" value="RNA_pol_Rpb2_2_sf"/>
</dbReference>
<feature type="domain" description="DNA-directed RNA polymerase subunit 2 hybrid-binding" evidence="10">
    <location>
        <begin position="534"/>
        <end position="1054"/>
    </location>
</feature>
<name>A0A410P3U5_VELA1</name>
<dbReference type="InterPro" id="IPR007121">
    <property type="entry name" value="RNA_pol_bsu_CS"/>
</dbReference>
<feature type="domain" description="RNA polymerase Rpb2" evidence="14">
    <location>
        <begin position="382"/>
        <end position="450"/>
    </location>
</feature>
<dbReference type="InterPro" id="IPR042107">
    <property type="entry name" value="DNA-dir_RNA_pol_bsu_ext_1_sf"/>
</dbReference>
<evidence type="ECO:0000256" key="3">
    <source>
        <dbReference type="ARBA" id="ARBA00022695"/>
    </source>
</evidence>
<reference evidence="16 17" key="1">
    <citation type="submission" date="2017-01" db="EMBL/GenBank/DDBJ databases">
        <title>First insights into the biology of 'candidatus Vampirococcus archaeovorus'.</title>
        <authorList>
            <person name="Kizina J."/>
            <person name="Jordan S."/>
            <person name="Stueber K."/>
            <person name="Reinhardt R."/>
            <person name="Harder J."/>
        </authorList>
    </citation>
    <scope>NUCLEOTIDE SEQUENCE [LARGE SCALE GENOMIC DNA]</scope>
    <source>
        <strain evidence="16 17">LiM</strain>
    </source>
</reference>
<evidence type="ECO:0000256" key="6">
    <source>
        <dbReference type="HAMAP-Rule" id="MF_01321"/>
    </source>
</evidence>
<dbReference type="Pfam" id="PF10385">
    <property type="entry name" value="RNA_pol_Rpb2_45"/>
    <property type="match status" value="1"/>
</dbReference>
<evidence type="ECO:0000259" key="13">
    <source>
        <dbReference type="Pfam" id="PF04563"/>
    </source>
</evidence>
<feature type="domain" description="RNA polymerase beta subunit protrusion" evidence="13">
    <location>
        <begin position="19"/>
        <end position="365"/>
    </location>
</feature>
<dbReference type="OrthoDB" id="9803954at2"/>
<evidence type="ECO:0000256" key="9">
    <source>
        <dbReference type="SAM" id="Coils"/>
    </source>
</evidence>
<evidence type="ECO:0000259" key="10">
    <source>
        <dbReference type="Pfam" id="PF00562"/>
    </source>
</evidence>
<feature type="domain" description="RNA polymerase Rpb2" evidence="11">
    <location>
        <begin position="1056"/>
        <end position="1130"/>
    </location>
</feature>
<dbReference type="PANTHER" id="PTHR20856">
    <property type="entry name" value="DNA-DIRECTED RNA POLYMERASE I SUBUNIT 2"/>
    <property type="match status" value="1"/>
</dbReference>
<dbReference type="GO" id="GO:0006351">
    <property type="term" value="P:DNA-templated transcription"/>
    <property type="evidence" value="ECO:0007669"/>
    <property type="project" value="UniProtKB-UniRule"/>
</dbReference>
<protein>
    <recommendedName>
        <fullName evidence="6 8">DNA-directed RNA polymerase subunit beta</fullName>
        <shortName evidence="6">RNAP subunit beta</shortName>
        <ecNumber evidence="6 8">2.7.7.6</ecNumber>
    </recommendedName>
    <alternativeName>
        <fullName evidence="6">RNA polymerase subunit beta</fullName>
    </alternativeName>
    <alternativeName>
        <fullName evidence="6">Transcriptase subunit beta</fullName>
    </alternativeName>
</protein>
<dbReference type="GO" id="GO:0003677">
    <property type="term" value="F:DNA binding"/>
    <property type="evidence" value="ECO:0007669"/>
    <property type="project" value="UniProtKB-UniRule"/>
</dbReference>
<comment type="function">
    <text evidence="6 8">DNA-dependent RNA polymerase catalyzes the transcription of DNA into RNA using the four ribonucleoside triphosphates as substrates.</text>
</comment>
<evidence type="ECO:0000259" key="12">
    <source>
        <dbReference type="Pfam" id="PF04561"/>
    </source>
</evidence>
<dbReference type="CDD" id="cd00653">
    <property type="entry name" value="RNA_pol_B_RPB2"/>
    <property type="match status" value="1"/>
</dbReference>
<dbReference type="RefSeq" id="WP_128699421.1">
    <property type="nucleotide sequence ID" value="NZ_CP019384.1"/>
</dbReference>
<keyword evidence="3 6" id="KW-0548">Nucleotidyltransferase</keyword>
<dbReference type="InterPro" id="IPR007641">
    <property type="entry name" value="RNA_pol_Rpb2_7"/>
</dbReference>
<dbReference type="Gene3D" id="3.90.1800.10">
    <property type="entry name" value="RNA polymerase alpha subunit dimerisation domain"/>
    <property type="match status" value="1"/>
</dbReference>
<dbReference type="Gene3D" id="2.30.150.10">
    <property type="entry name" value="DNA-directed RNA polymerase, beta subunit, external 1 domain"/>
    <property type="match status" value="1"/>
</dbReference>
<keyword evidence="1 6" id="KW-0240">DNA-directed RNA polymerase</keyword>
<dbReference type="Gene3D" id="2.40.50.150">
    <property type="match status" value="1"/>
</dbReference>
<keyword evidence="4 6" id="KW-0804">Transcription</keyword>
<dbReference type="AlphaFoldDB" id="A0A410P3U5"/>
<dbReference type="Gene3D" id="2.40.50.100">
    <property type="match status" value="1"/>
</dbReference>
<dbReference type="Pfam" id="PF04565">
    <property type="entry name" value="RNA_pol_Rpb2_3"/>
    <property type="match status" value="1"/>
</dbReference>
<dbReference type="HAMAP" id="MF_01321">
    <property type="entry name" value="RNApol_bact_RpoB"/>
    <property type="match status" value="1"/>
</dbReference>
<dbReference type="Gene3D" id="2.40.270.10">
    <property type="entry name" value="DNA-directed RNA polymerase, subunit 2, domain 6"/>
    <property type="match status" value="3"/>
</dbReference>
<dbReference type="Pfam" id="PF04560">
    <property type="entry name" value="RNA_pol_Rpb2_7"/>
    <property type="match status" value="1"/>
</dbReference>
<dbReference type="SUPFAM" id="SSF64484">
    <property type="entry name" value="beta and beta-prime subunits of DNA dependent RNA-polymerase"/>
    <property type="match status" value="1"/>
</dbReference>
<dbReference type="KEGG" id="vai:BU251_03055"/>
<proteinExistence type="inferred from homology"/>
<sequence length="1133" mass="127764">MSKRKSFAKLREIYPMPNLLDLQLLSYEEFLQADVRSEERKSLGLQEAFQEVFPIESFDKRFRLEFVSYTLGKPKYSVEECRRRGMTFASPLRANLRLITPNDVKIQEVYFGELPLMTPTASFIINGDERVIVSQLQRSPGVCFEEEQHPTGKKIFYGRIIPYRGAWLEFKYDLNEVILAYVDRRRSFPATQILRIMGFSGDEEITKAFGDVPEIANTLKKDFTKNKEEALIDFYRKMRPTEPVTPEAAEELFYRLFFDPKRYDIARAGRFILNRKLGMGVSVDKRILDAETVIKVIQYLVGLKKGEGEIDDIDHLGNRRVKTVGELIQNQARIGLARLERSIRERLAILTDADAVMIYHLINSKLFSSQIRDFFARSQLSQFMDQVNPLAELTHKRRLSALGPGGLSRERAGFEVRDIHQSHYGRICPIETPEGPNIGLIASLTTYARVNDLGYLETPYRKVDDGRVTKRIEYITADLELNKSMAQANSPLDEDGTFQEKDVICRLRGDFPKLPPKKVDFMDVSPKQLVSLAASLIPFLEHDDANRALMGSNMQRQAVPLMITERPLVGTDMEQKAAIDSGAVVITEEDGVVKAVDANAITVNNKVYELRKFKRSNANTCVNQKPIVKLGQKVRQGEVIADGIGTRDGELALGKNLLAAFMPWRGFNFEDAILVSEKLVKEDAYTSIHIEEFELEARETRLGNEEITRDIPNVSEEALRNLDENGIVRIGAEVDAGDILVGKVTPKTESELSPEERLLRAIFGEKAGDVRDTSLTVPPGIEGVVIDVQIFQRKERGRKSKEDKKKELGQIKEIKAYYVQEIEYIQEEKINKIASLLGVSKAKALTADLEDNEEAKHIAKFFDEQIKELAQEEEQEIEKIKRGDELAPGVLKKVVVYVATKRRLAVGDKMAGRHGNKGVIAKILPEEDMPFLEDGTPVELVLNPLGVPSRMNVGQILETHLGWAAKVLGLHVATPVFDGASENEVKEMLRKAGLPEDGKVDVYDGFTGRKFDQKVTVGYIYMMKLIHLVDEKIHARSIGPYSLVTQQPLGGKAQFGGQRFGEMEVWALEAYGAAFSLQEMLTVKSDDVAGRTRIYEAIVKGEQRLSPGTPESFNVLVKELQGLGLDIKMERQK</sequence>
<dbReference type="EMBL" id="CP019384">
    <property type="protein sequence ID" value="QAT16782.1"/>
    <property type="molecule type" value="Genomic_DNA"/>
</dbReference>
<evidence type="ECO:0000256" key="4">
    <source>
        <dbReference type="ARBA" id="ARBA00023163"/>
    </source>
</evidence>
<accession>A0A410P3U5</accession>
<dbReference type="Pfam" id="PF04561">
    <property type="entry name" value="RNA_pol_Rpb2_2"/>
    <property type="match status" value="1"/>
</dbReference>
<feature type="domain" description="DNA-directed RNA polymerase beta subunit external 1" evidence="15">
    <location>
        <begin position="460"/>
        <end position="525"/>
    </location>
</feature>
<evidence type="ECO:0000259" key="15">
    <source>
        <dbReference type="Pfam" id="PF10385"/>
    </source>
</evidence>
<dbReference type="Pfam" id="PF00562">
    <property type="entry name" value="RNA_pol_Rpb2_6"/>
    <property type="match status" value="1"/>
</dbReference>
<dbReference type="PROSITE" id="PS01166">
    <property type="entry name" value="RNA_POL_BETA"/>
    <property type="match status" value="1"/>
</dbReference>
<dbReference type="Proteomes" id="UP000287243">
    <property type="component" value="Chromosome"/>
</dbReference>
<evidence type="ECO:0000256" key="8">
    <source>
        <dbReference type="RuleBase" id="RU363031"/>
    </source>
</evidence>
<dbReference type="GO" id="GO:0003899">
    <property type="term" value="F:DNA-directed RNA polymerase activity"/>
    <property type="evidence" value="ECO:0007669"/>
    <property type="project" value="UniProtKB-UniRule"/>
</dbReference>
<keyword evidence="2 6" id="KW-0808">Transferase</keyword>
<evidence type="ECO:0000256" key="1">
    <source>
        <dbReference type="ARBA" id="ARBA00022478"/>
    </source>
</evidence>
<dbReference type="InterPro" id="IPR010243">
    <property type="entry name" value="RNA_pol_bsu_bac"/>
</dbReference>
<evidence type="ECO:0000256" key="7">
    <source>
        <dbReference type="RuleBase" id="RU000434"/>
    </source>
</evidence>
<dbReference type="NCBIfam" id="TIGR02013">
    <property type="entry name" value="rpoB"/>
    <property type="match status" value="1"/>
</dbReference>
<dbReference type="InterPro" id="IPR019462">
    <property type="entry name" value="DNA-dir_RNA_pol_bsu_external_1"/>
</dbReference>
<dbReference type="GO" id="GO:0032549">
    <property type="term" value="F:ribonucleoside binding"/>
    <property type="evidence" value="ECO:0007669"/>
    <property type="project" value="InterPro"/>
</dbReference>
<feature type="domain" description="RNA polymerase Rpb2" evidence="12">
    <location>
        <begin position="138"/>
        <end position="322"/>
    </location>
</feature>
<dbReference type="EC" id="2.7.7.6" evidence="6 8"/>
<dbReference type="FunFam" id="3.90.1800.10:FF:000001">
    <property type="entry name" value="DNA-directed RNA polymerase subunit beta"/>
    <property type="match status" value="1"/>
</dbReference>
<dbReference type="InterPro" id="IPR037033">
    <property type="entry name" value="DNA-dir_RNAP_su2_hyb_sf"/>
</dbReference>
<dbReference type="Gene3D" id="3.90.1110.10">
    <property type="entry name" value="RNA polymerase Rpb2, domain 2"/>
    <property type="match status" value="1"/>
</dbReference>
<dbReference type="InterPro" id="IPR007644">
    <property type="entry name" value="RNA_pol_bsu_protrusion"/>
</dbReference>